<keyword evidence="5" id="KW-1185">Reference proteome</keyword>
<feature type="compositionally biased region" description="Basic and acidic residues" evidence="1">
    <location>
        <begin position="236"/>
        <end position="245"/>
    </location>
</feature>
<proteinExistence type="predicted"/>
<keyword evidence="2" id="KW-1133">Transmembrane helix</keyword>
<comment type="caution">
    <text evidence="4">The sequence shown here is derived from an EMBL/GenBank/DDBJ whole genome shotgun (WGS) entry which is preliminary data.</text>
</comment>
<feature type="chain" id="PRO_5034287249" evidence="3">
    <location>
        <begin position="21"/>
        <end position="245"/>
    </location>
</feature>
<evidence type="ECO:0000256" key="1">
    <source>
        <dbReference type="SAM" id="MobiDB-lite"/>
    </source>
</evidence>
<sequence length="245" mass="26136">MRVRLFHLLSPLLLSSGAACQGCFFPDGSPDSKGKQCFDPPDGKASSCCFDNHYCLDNGLCLEPFKYTLYRSSCTDAAYRADGCPTMCRNYSSDAHRGIWPCKGGDLWTCEDSSQLCNISTFRMGNPGKIILNTVAKSGLVVDFSSSNSSNSNPGVSVGAAAGIGAGVGVPLLIIVGILTILLLRERKKSRGSSPTSTYVAPETQSSKPGTTMSSPGWHHHQPARGYGEGTTELATGERHELPQY</sequence>
<organism evidence="4 5">
    <name type="scientific">Colletotrichum musicola</name>
    <dbReference type="NCBI Taxonomy" id="2175873"/>
    <lineage>
        <taxon>Eukaryota</taxon>
        <taxon>Fungi</taxon>
        <taxon>Dikarya</taxon>
        <taxon>Ascomycota</taxon>
        <taxon>Pezizomycotina</taxon>
        <taxon>Sordariomycetes</taxon>
        <taxon>Hypocreomycetidae</taxon>
        <taxon>Glomerellales</taxon>
        <taxon>Glomerellaceae</taxon>
        <taxon>Colletotrichum</taxon>
        <taxon>Colletotrichum orchidearum species complex</taxon>
    </lineage>
</organism>
<keyword evidence="2" id="KW-0812">Transmembrane</keyword>
<evidence type="ECO:0000313" key="4">
    <source>
        <dbReference type="EMBL" id="KAF6822895.1"/>
    </source>
</evidence>
<evidence type="ECO:0000313" key="5">
    <source>
        <dbReference type="Proteomes" id="UP000639643"/>
    </source>
</evidence>
<evidence type="ECO:0000256" key="2">
    <source>
        <dbReference type="SAM" id="Phobius"/>
    </source>
</evidence>
<dbReference type="PROSITE" id="PS51257">
    <property type="entry name" value="PROKAR_LIPOPROTEIN"/>
    <property type="match status" value="1"/>
</dbReference>
<dbReference type="AlphaFoldDB" id="A0A8H6K1B1"/>
<feature type="signal peptide" evidence="3">
    <location>
        <begin position="1"/>
        <end position="20"/>
    </location>
</feature>
<reference evidence="4" key="1">
    <citation type="journal article" date="2020" name="Phytopathology">
        <title>Genome Sequence Resources of Colletotrichum truncatum, C. plurivorum, C. musicola, and C. sojae: Four Species Pathogenic to Soybean (Glycine max).</title>
        <authorList>
            <person name="Rogerio F."/>
            <person name="Boufleur T.R."/>
            <person name="Ciampi-Guillardi M."/>
            <person name="Sukno S.A."/>
            <person name="Thon M.R."/>
            <person name="Massola Junior N.S."/>
            <person name="Baroncelli R."/>
        </authorList>
    </citation>
    <scope>NUCLEOTIDE SEQUENCE</scope>
    <source>
        <strain evidence="4">LFN0074</strain>
    </source>
</reference>
<protein>
    <submittedName>
        <fullName evidence="4">Uncharacterized protein</fullName>
    </submittedName>
</protein>
<feature type="compositionally biased region" description="Polar residues" evidence="1">
    <location>
        <begin position="192"/>
        <end position="215"/>
    </location>
</feature>
<dbReference type="OrthoDB" id="5215637at2759"/>
<dbReference type="Proteomes" id="UP000639643">
    <property type="component" value="Unassembled WGS sequence"/>
</dbReference>
<keyword evidence="2" id="KW-0472">Membrane</keyword>
<name>A0A8H6K1B1_9PEZI</name>
<accession>A0A8H6K1B1</accession>
<gene>
    <name evidence="4" type="ORF">CMUS01_10915</name>
</gene>
<evidence type="ECO:0000256" key="3">
    <source>
        <dbReference type="SAM" id="SignalP"/>
    </source>
</evidence>
<dbReference type="EMBL" id="WIGM01000524">
    <property type="protein sequence ID" value="KAF6822895.1"/>
    <property type="molecule type" value="Genomic_DNA"/>
</dbReference>
<feature type="region of interest" description="Disordered" evidence="1">
    <location>
        <begin position="191"/>
        <end position="245"/>
    </location>
</feature>
<feature type="transmembrane region" description="Helical" evidence="2">
    <location>
        <begin position="158"/>
        <end position="184"/>
    </location>
</feature>
<keyword evidence="3" id="KW-0732">Signal</keyword>